<dbReference type="RefSeq" id="WP_117786521.1">
    <property type="nucleotide sequence ID" value="NZ_CAXSKK010000010.1"/>
</dbReference>
<name>A0A3G8UMW0_9ACTN</name>
<evidence type="ECO:0000313" key="2">
    <source>
        <dbReference type="Proteomes" id="UP000481598"/>
    </source>
</evidence>
<proteinExistence type="predicted"/>
<comment type="caution">
    <text evidence="1">The sequence shown here is derived from an EMBL/GenBank/DDBJ whole genome shotgun (WGS) entry which is preliminary data.</text>
</comment>
<gene>
    <name evidence="1" type="ORF">GT635_03980</name>
</gene>
<organism evidence="1 2">
    <name type="scientific">Collinsella aerofaciens</name>
    <dbReference type="NCBI Taxonomy" id="74426"/>
    <lineage>
        <taxon>Bacteria</taxon>
        <taxon>Bacillati</taxon>
        <taxon>Actinomycetota</taxon>
        <taxon>Coriobacteriia</taxon>
        <taxon>Coriobacteriales</taxon>
        <taxon>Coriobacteriaceae</taxon>
        <taxon>Collinsella</taxon>
    </lineage>
</organism>
<accession>A0A3G8UMW0</accession>
<sequence>MNLILRIGAALFFGGFLVYVLRLVSNGKMLLKYSLLWILMCMAALICDLCPQIIYSCSTAIGFVNPANFLFLGAIVLLLAISLSLSVAASRHVLAIKNLTHRIALLEKELEKRSDHE</sequence>
<evidence type="ECO:0000313" key="1">
    <source>
        <dbReference type="EMBL" id="MZJ85623.1"/>
    </source>
</evidence>
<dbReference type="EMBL" id="WWTB01000007">
    <property type="protein sequence ID" value="MZJ85623.1"/>
    <property type="molecule type" value="Genomic_DNA"/>
</dbReference>
<dbReference type="AlphaFoldDB" id="A0A3G8UMW0"/>
<dbReference type="Proteomes" id="UP000481598">
    <property type="component" value="Unassembled WGS sequence"/>
</dbReference>
<dbReference type="Pfam" id="PF10066">
    <property type="entry name" value="DUF2304"/>
    <property type="match status" value="1"/>
</dbReference>
<dbReference type="InterPro" id="IPR019277">
    <property type="entry name" value="DUF2304"/>
</dbReference>
<protein>
    <submittedName>
        <fullName evidence="1">DUF2304 family protein</fullName>
    </submittedName>
</protein>
<reference evidence="1 2" key="1">
    <citation type="journal article" date="2019" name="Nat. Med.">
        <title>A library of human gut bacterial isolates paired with longitudinal multiomics data enables mechanistic microbiome research.</title>
        <authorList>
            <person name="Poyet M."/>
            <person name="Groussin M."/>
            <person name="Gibbons S.M."/>
            <person name="Avila-Pacheco J."/>
            <person name="Jiang X."/>
            <person name="Kearney S.M."/>
            <person name="Perrotta A.R."/>
            <person name="Berdy B."/>
            <person name="Zhao S."/>
            <person name="Lieberman T.D."/>
            <person name="Swanson P.K."/>
            <person name="Smith M."/>
            <person name="Roesemann S."/>
            <person name="Alexander J.E."/>
            <person name="Rich S.A."/>
            <person name="Livny J."/>
            <person name="Vlamakis H."/>
            <person name="Clish C."/>
            <person name="Bullock K."/>
            <person name="Deik A."/>
            <person name="Scott J."/>
            <person name="Pierce K.A."/>
            <person name="Xavier R.J."/>
            <person name="Alm E.J."/>
        </authorList>
    </citation>
    <scope>NUCLEOTIDE SEQUENCE [LARGE SCALE GENOMIC DNA]</scope>
    <source>
        <strain evidence="1 2">BIOML-A10</strain>
    </source>
</reference>